<evidence type="ECO:0000313" key="2">
    <source>
        <dbReference type="Proteomes" id="UP000193427"/>
    </source>
</evidence>
<dbReference type="Proteomes" id="UP000193427">
    <property type="component" value="Chromosome"/>
</dbReference>
<accession>A0A1W6LFI4</accession>
<gene>
    <name evidence="1" type="ORF">A4W93_25710</name>
</gene>
<name>A0A1W6LFI4_9BURK</name>
<dbReference type="RefSeq" id="WP_085753345.1">
    <property type="nucleotide sequence ID" value="NZ_BSPR01000015.1"/>
</dbReference>
<dbReference type="OrthoDB" id="9780310at2"/>
<dbReference type="PANTHER" id="PTHR30348:SF4">
    <property type="entry name" value="DUF72 DOMAIN-CONTAINING PROTEIN"/>
    <property type="match status" value="1"/>
</dbReference>
<evidence type="ECO:0000313" key="1">
    <source>
        <dbReference type="EMBL" id="ARN23032.1"/>
    </source>
</evidence>
<dbReference type="EMBL" id="CP015118">
    <property type="protein sequence ID" value="ARN23032.1"/>
    <property type="molecule type" value="Genomic_DNA"/>
</dbReference>
<dbReference type="STRING" id="946333.A4W93_25710"/>
<keyword evidence="2" id="KW-1185">Reference proteome</keyword>
<dbReference type="SUPFAM" id="SSF117396">
    <property type="entry name" value="TM1631-like"/>
    <property type="match status" value="1"/>
</dbReference>
<reference evidence="1 2" key="1">
    <citation type="submission" date="2016-04" db="EMBL/GenBank/DDBJ databases">
        <title>Complete genome sequence of natural rubber-degrading, novel Gram-negative bacterium, Rhizobacter gummiphilus strain NS21.</title>
        <authorList>
            <person name="Tabata M."/>
            <person name="Kasai D."/>
            <person name="Fukuda M."/>
        </authorList>
    </citation>
    <scope>NUCLEOTIDE SEQUENCE [LARGE SCALE GENOMIC DNA]</scope>
    <source>
        <strain evidence="1 2">NS21</strain>
    </source>
</reference>
<dbReference type="AlphaFoldDB" id="A0A1W6LFI4"/>
<dbReference type="Pfam" id="PF01904">
    <property type="entry name" value="DUF72"/>
    <property type="match status" value="1"/>
</dbReference>
<dbReference type="PANTHER" id="PTHR30348">
    <property type="entry name" value="UNCHARACTERIZED PROTEIN YECE"/>
    <property type="match status" value="1"/>
</dbReference>
<dbReference type="InterPro" id="IPR002763">
    <property type="entry name" value="DUF72"/>
</dbReference>
<sequence length="272" mass="30276">MARKPEIRVGIGGWNYEPWRETFYPEGLSKAKELAWASRQVSMIEINSTFYGSQKPSTFAKWRDDTPDDFVFSVKASRYATARRVLAESGDSVNKFIHSGISELGEKLGPIVWQFAETKVFVPDDFAAFLDLLPKEVDGVALRHVLDVRHPSFMVPEYLALARQHHMATVFADSDDYPVFADVTGPFVYARLMRTQPTVKLGYTPKALDDWAEAARTWSQGQHPADLPRVEAAPKAGSARDVFMLFIAGAKEKAPLAAGGLLKRLGWAPVAD</sequence>
<protein>
    <submittedName>
        <fullName evidence="1">Uncharacterized protein</fullName>
    </submittedName>
</protein>
<dbReference type="Gene3D" id="3.20.20.410">
    <property type="entry name" value="Protein of unknown function UPF0759"/>
    <property type="match status" value="1"/>
</dbReference>
<dbReference type="KEGG" id="rgu:A4W93_25710"/>
<organism evidence="1 2">
    <name type="scientific">Piscinibacter gummiphilus</name>
    <dbReference type="NCBI Taxonomy" id="946333"/>
    <lineage>
        <taxon>Bacteria</taxon>
        <taxon>Pseudomonadati</taxon>
        <taxon>Pseudomonadota</taxon>
        <taxon>Betaproteobacteria</taxon>
        <taxon>Burkholderiales</taxon>
        <taxon>Sphaerotilaceae</taxon>
        <taxon>Piscinibacter</taxon>
    </lineage>
</organism>
<dbReference type="InterPro" id="IPR036520">
    <property type="entry name" value="UPF0759_sf"/>
</dbReference>
<proteinExistence type="predicted"/>